<evidence type="ECO:0000313" key="1">
    <source>
        <dbReference type="EMBL" id="ASV43902.1"/>
    </source>
</evidence>
<dbReference type="InterPro" id="IPR044000">
    <property type="entry name" value="Phage_tube_2"/>
</dbReference>
<reference evidence="1" key="1">
    <citation type="submission" date="2017-05" db="EMBL/GenBank/DDBJ databases">
        <title>The virome of a scalding spring: bacteriophages and archaeal viruses share the pool.</title>
        <authorList>
            <person name="Zablocki O.D.J."/>
            <person name="van Zyl L.J."/>
            <person name="Kirby B."/>
            <person name="Trindade M.I."/>
        </authorList>
    </citation>
    <scope>NUCLEOTIDE SEQUENCE</scope>
</reference>
<name>A0A2Y9CIC3_9VIRU</name>
<dbReference type="Pfam" id="PF18906">
    <property type="entry name" value="Phage_tube_2"/>
    <property type="match status" value="1"/>
</dbReference>
<protein>
    <submittedName>
        <fullName evidence="1">Uncharacterized protein</fullName>
    </submittedName>
</protein>
<organism evidence="1">
    <name type="scientific">Hot spring virus BHS1</name>
    <dbReference type="NCBI Taxonomy" id="2024351"/>
    <lineage>
        <taxon>Viruses</taxon>
    </lineage>
</organism>
<proteinExistence type="predicted"/>
<accession>A0A2Y9CIC3</accession>
<dbReference type="EMBL" id="MF098556">
    <property type="protein sequence ID" value="ASV43902.1"/>
    <property type="molecule type" value="Genomic_DNA"/>
</dbReference>
<sequence>MGLEEFNIKPVVETEVKQDIRASQAPGYNAVLNKVEAEADFSGQVMYEDINYWLEALMGVATPTGSGPYVRTGGAPVTNAGVANPRISTIVKGDSADAYRLGGGILTELTISGEANKPLMVKGKMLGQMVTSGATLASLSDRATNIVMGDHVSLYIDSASGTIGSTLIASTGFAFELAIKTNRKLRHYLGSLTAGNWNDVRWDGSLKITAEFNNTSKAYLNTLLTNTVLQHQVRIRAANGPNLILQLDFSGALLEAPNIYDDRDGLATIDLNYGGIYNANLGNWLKYSSTCNVSTLP</sequence>